<evidence type="ECO:0000256" key="5">
    <source>
        <dbReference type="ARBA" id="ARBA00023159"/>
    </source>
</evidence>
<keyword evidence="6 8" id="KW-0804">Transcription</keyword>
<evidence type="ECO:0000256" key="4">
    <source>
        <dbReference type="ARBA" id="ARBA00023125"/>
    </source>
</evidence>
<evidence type="ECO:0000256" key="8">
    <source>
        <dbReference type="HAMAP-Rule" id="MF_01247"/>
    </source>
</evidence>
<dbReference type="GO" id="GO:0045893">
    <property type="term" value="P:positive regulation of DNA-templated transcription"/>
    <property type="evidence" value="ECO:0007669"/>
    <property type="project" value="UniProtKB-UniRule"/>
</dbReference>
<dbReference type="Gene3D" id="1.25.40.10">
    <property type="entry name" value="Tetratricopeptide repeat domain"/>
    <property type="match status" value="1"/>
</dbReference>
<dbReference type="Pfam" id="PF17874">
    <property type="entry name" value="TPR_MalT"/>
    <property type="match status" value="1"/>
</dbReference>
<sequence length="873" mass="99569">MLIQAPAGYGKTTATADRLGALGADTAWVRLDEQDNDPGQFAQYVVHALHSVRPVLSDVIQNLEGGTYPSLQAVLTDVLAQLPLEDEPLYLVLDDYHSIHSPDIHQALEFLLKHHPPYLTLIVLSRTLPPIGIAQLRMQGRLLEITARDLAFTADEAEAYFRQRLHYGLSRETVERITRRAEGWIAALQLAAASASTQQEFDAFTEQLPQGNQHIFNYFDELLSETVSEDERHFLLRTSILERFNAFLVMRVTAQPDDQVLLTRLLNLGLFMIPVDTGGLWYRYHSLFATYLRHLLSCTLSEEASTLHLRACEAWLELGRPEEAAHHAIASGDQDRVAGILLEHGRHFLSEGRFSLLQRCLDTLDRQRVTDHPALTLLRAWVAQSQYQFAEVESWLTEAERRIAEHGDPDELKSARAEFDAVRAQVAMNFGNPRQALELAEAALAADVRYLNTSFIAANSVLGEAHFVLGHLNRAMAQMQQTEQLARQHGAHQNVIWALCQQSEIAVAQGFLQKAYNFQEKAFQYVEENALEHLPILEFLYRIRAQILFEWYHLDNAETCALKGIEILENQGERWYIQNYVILARIAQALGKQNLCAEYIHKIQKMLAAGDYHLDWVANAHATMLNYWDAVRDQEAIQRWLTAAPPFDPATATNHFQQCNARNYVRAYTYLGQYERAEPILAALQRVAEQYQLRMDMNRNLIQRARLQWLQEQREAALDSIHEALQLASTTGAVASFLRMGKMLINLLKALLAERELSDMERQRAERLVQLSQQQRDFSRAIRITLDEAIIQDIIDRPDVPELIRTSPLTRREWQVLSLIHAGLSNDQIAEHLKVAPTTIKTHIRSLYQKQNITHRSEAIALARELLSKIQGD</sequence>
<evidence type="ECO:0000256" key="3">
    <source>
        <dbReference type="ARBA" id="ARBA00023015"/>
    </source>
</evidence>
<dbReference type="InterPro" id="IPR041617">
    <property type="entry name" value="TPR_MalT"/>
</dbReference>
<evidence type="ECO:0000256" key="1">
    <source>
        <dbReference type="ARBA" id="ARBA00022741"/>
    </source>
</evidence>
<dbReference type="PROSITE" id="PS00622">
    <property type="entry name" value="HTH_LUXR_1"/>
    <property type="match status" value="1"/>
</dbReference>
<keyword evidence="5 8" id="KW-0010">Activator</keyword>
<dbReference type="KEGG" id="tcd:AAIA72_10390"/>
<proteinExistence type="inferred from homology"/>
<keyword evidence="4 8" id="KW-0238">DNA-binding</keyword>
<evidence type="ECO:0000256" key="6">
    <source>
        <dbReference type="ARBA" id="ARBA00023163"/>
    </source>
</evidence>
<dbReference type="NCBIfam" id="NF003420">
    <property type="entry name" value="PRK04841.1"/>
    <property type="match status" value="1"/>
</dbReference>
<dbReference type="Pfam" id="PF00196">
    <property type="entry name" value="GerE"/>
    <property type="match status" value="1"/>
</dbReference>
<dbReference type="InterPro" id="IPR027417">
    <property type="entry name" value="P-loop_NTPase"/>
</dbReference>
<evidence type="ECO:0000256" key="7">
    <source>
        <dbReference type="ARBA" id="ARBA00023277"/>
    </source>
</evidence>
<comment type="similarity">
    <text evidence="8">Belongs to the MalT family.</text>
</comment>
<dbReference type="InterPro" id="IPR000792">
    <property type="entry name" value="Tscrpt_reg_LuxR_C"/>
</dbReference>
<dbReference type="InterPro" id="IPR016032">
    <property type="entry name" value="Sig_transdc_resp-reg_C-effctor"/>
</dbReference>
<comment type="activity regulation">
    <text evidence="8">Activated by ATP and maltotriose, which are both required for DNA binding.</text>
</comment>
<dbReference type="InterPro" id="IPR059106">
    <property type="entry name" value="WHD_MalT"/>
</dbReference>
<dbReference type="GO" id="GO:0003677">
    <property type="term" value="F:DNA binding"/>
    <property type="evidence" value="ECO:0007669"/>
    <property type="project" value="UniProtKB-KW"/>
</dbReference>
<dbReference type="HAMAP" id="MF_01247">
    <property type="entry name" value="HTH_type_MalT"/>
    <property type="match status" value="1"/>
</dbReference>
<dbReference type="SUPFAM" id="SSF52540">
    <property type="entry name" value="P-loop containing nucleoside triphosphate hydrolases"/>
    <property type="match status" value="1"/>
</dbReference>
<evidence type="ECO:0000313" key="10">
    <source>
        <dbReference type="EMBL" id="XDT71214.1"/>
    </source>
</evidence>
<gene>
    <name evidence="8 10" type="primary">malT</name>
    <name evidence="10" type="ORF">AAIA72_10390</name>
</gene>
<dbReference type="SUPFAM" id="SSF46894">
    <property type="entry name" value="C-terminal effector domain of the bipartite response regulators"/>
    <property type="match status" value="1"/>
</dbReference>
<dbReference type="PANTHER" id="PTHR44688">
    <property type="entry name" value="DNA-BINDING TRANSCRIPTIONAL ACTIVATOR DEVR_DOSR"/>
    <property type="match status" value="1"/>
</dbReference>
<dbReference type="RefSeq" id="WP_369600252.1">
    <property type="nucleotide sequence ID" value="NZ_CP154858.1"/>
</dbReference>
<feature type="domain" description="HTH luxR-type" evidence="9">
    <location>
        <begin position="802"/>
        <end position="867"/>
    </location>
</feature>
<dbReference type="AlphaFoldDB" id="A0AB39USE5"/>
<evidence type="ECO:0000256" key="2">
    <source>
        <dbReference type="ARBA" id="ARBA00022840"/>
    </source>
</evidence>
<keyword evidence="1 8" id="KW-0547">Nucleotide-binding</keyword>
<dbReference type="EMBL" id="CP154858">
    <property type="protein sequence ID" value="XDT71214.1"/>
    <property type="molecule type" value="Genomic_DNA"/>
</dbReference>
<dbReference type="InterPro" id="IPR036388">
    <property type="entry name" value="WH-like_DNA-bd_sf"/>
</dbReference>
<keyword evidence="7 8" id="KW-0119">Carbohydrate metabolism</keyword>
<reference evidence="10" key="1">
    <citation type="submission" date="2024-05" db="EMBL/GenBank/DDBJ databases">
        <title>Genome sequencing of novel strain.</title>
        <authorList>
            <person name="Ganbat D."/>
            <person name="Ganbat S."/>
            <person name="Lee S.-J."/>
        </authorList>
    </citation>
    <scope>NUCLEOTIDE SEQUENCE</scope>
    <source>
        <strain evidence="10">SMD15-11</strain>
    </source>
</reference>
<dbReference type="InterPro" id="IPR011990">
    <property type="entry name" value="TPR-like_helical_dom_sf"/>
</dbReference>
<comment type="subunit">
    <text evidence="8">Monomer in solution. Oligomerizes to an active state in the presence of the positive effectors ATP and maltotriose.</text>
</comment>
<feature type="binding site" evidence="8">
    <location>
        <begin position="5"/>
        <end position="12"/>
    </location>
    <ligand>
        <name>ATP</name>
        <dbReference type="ChEBI" id="CHEBI:30616"/>
    </ligand>
</feature>
<organism evidence="10">
    <name type="scientific">Thermohahella caldifontis</name>
    <dbReference type="NCBI Taxonomy" id="3142973"/>
    <lineage>
        <taxon>Bacteria</taxon>
        <taxon>Pseudomonadati</taxon>
        <taxon>Pseudomonadota</taxon>
        <taxon>Gammaproteobacteria</taxon>
        <taxon>Oceanospirillales</taxon>
        <taxon>Hahellaceae</taxon>
        <taxon>Thermohahella</taxon>
    </lineage>
</organism>
<dbReference type="PRINTS" id="PR00038">
    <property type="entry name" value="HTHLUXR"/>
</dbReference>
<dbReference type="Pfam" id="PF25873">
    <property type="entry name" value="WHD_MalT"/>
    <property type="match status" value="1"/>
</dbReference>
<dbReference type="CDD" id="cd06170">
    <property type="entry name" value="LuxR_C_like"/>
    <property type="match status" value="1"/>
</dbReference>
<evidence type="ECO:0000259" key="9">
    <source>
        <dbReference type="PROSITE" id="PS50043"/>
    </source>
</evidence>
<name>A0AB39USE5_9GAMM</name>
<dbReference type="Gene3D" id="1.10.10.10">
    <property type="entry name" value="Winged helix-like DNA-binding domain superfamily/Winged helix DNA-binding domain"/>
    <property type="match status" value="1"/>
</dbReference>
<dbReference type="GO" id="GO:0003700">
    <property type="term" value="F:DNA-binding transcription factor activity"/>
    <property type="evidence" value="ECO:0007669"/>
    <property type="project" value="UniProtKB-UniRule"/>
</dbReference>
<protein>
    <recommendedName>
        <fullName evidence="8">HTH-type transcriptional regulator MalT</fullName>
    </recommendedName>
    <alternativeName>
        <fullName evidence="8">ATP-dependent transcriptional activator MalT</fullName>
    </alternativeName>
</protein>
<accession>A0AB39USE5</accession>
<keyword evidence="3 8" id="KW-0805">Transcription regulation</keyword>
<dbReference type="GO" id="GO:0005524">
    <property type="term" value="F:ATP binding"/>
    <property type="evidence" value="ECO:0007669"/>
    <property type="project" value="UniProtKB-UniRule"/>
</dbReference>
<dbReference type="GO" id="GO:0045913">
    <property type="term" value="P:positive regulation of carbohydrate metabolic process"/>
    <property type="evidence" value="ECO:0007669"/>
    <property type="project" value="UniProtKB-UniRule"/>
</dbReference>
<dbReference type="SMART" id="SM00421">
    <property type="entry name" value="HTH_LUXR"/>
    <property type="match status" value="1"/>
</dbReference>
<dbReference type="SUPFAM" id="SSF48452">
    <property type="entry name" value="TPR-like"/>
    <property type="match status" value="1"/>
</dbReference>
<dbReference type="PROSITE" id="PS50043">
    <property type="entry name" value="HTH_LUXR_2"/>
    <property type="match status" value="1"/>
</dbReference>
<comment type="function">
    <text evidence="8">Positively regulates the transcription of the maltose regulon whose gene products are responsible for uptake and catabolism of malto-oligosaccharides. Specifically binds to the promoter region of its target genes, recognizing a short DNA motif called the MalT box.</text>
</comment>
<keyword evidence="2 8" id="KW-0067">ATP-binding</keyword>
<dbReference type="InterPro" id="IPR023768">
    <property type="entry name" value="Tscrpt_reg_HTH_MalT"/>
</dbReference>
<dbReference type="PANTHER" id="PTHR44688:SF16">
    <property type="entry name" value="DNA-BINDING TRANSCRIPTIONAL ACTIVATOR DEVR_DOSR"/>
    <property type="match status" value="1"/>
</dbReference>